<reference evidence="1 2" key="1">
    <citation type="submission" date="2013-04" db="EMBL/GenBank/DDBJ databases">
        <title>The Genome Sequence of Bacteroides massiliensis DSM 17679.</title>
        <authorList>
            <consortium name="The Broad Institute Genomics Platform"/>
            <person name="Earl A."/>
            <person name="Ward D."/>
            <person name="Feldgarden M."/>
            <person name="Gevers D."/>
            <person name="Martens E."/>
            <person name="Fenner L."/>
            <person name="Roux V."/>
            <person name="Mallet M.N."/>
            <person name="Raoult D."/>
            <person name="Walker B."/>
            <person name="Young S."/>
            <person name="Zeng Q."/>
            <person name="Gargeya S."/>
            <person name="Fitzgerald M."/>
            <person name="Haas B."/>
            <person name="Abouelleil A."/>
            <person name="Allen A.W."/>
            <person name="Alvarado L."/>
            <person name="Arachchi H.M."/>
            <person name="Berlin A.M."/>
            <person name="Chapman S.B."/>
            <person name="Gainer-Dewar J."/>
            <person name="Goldberg J."/>
            <person name="Griggs A."/>
            <person name="Gujja S."/>
            <person name="Hansen M."/>
            <person name="Howarth C."/>
            <person name="Imamovic A."/>
            <person name="Ireland A."/>
            <person name="Larimer J."/>
            <person name="McCowan C."/>
            <person name="Murphy C."/>
            <person name="Pearson M."/>
            <person name="Poon T.W."/>
            <person name="Priest M."/>
            <person name="Roberts A."/>
            <person name="Saif S."/>
            <person name="Shea T."/>
            <person name="Sisk P."/>
            <person name="Sykes S."/>
            <person name="Wortman J."/>
            <person name="Nusbaum C."/>
            <person name="Birren B."/>
        </authorList>
    </citation>
    <scope>NUCLEOTIDE SEQUENCE [LARGE SCALE GENOMIC DNA]</scope>
    <source>
        <strain evidence="2">B84634 / Timone 84634 / DSM 17679 / JCM 13223</strain>
    </source>
</reference>
<keyword evidence="2" id="KW-1185">Reference proteome</keyword>
<dbReference type="PATRIC" id="fig|1121098.3.peg.2945"/>
<dbReference type="STRING" id="1121098.HMPREF1534_02907"/>
<evidence type="ECO:0008006" key="3">
    <source>
        <dbReference type="Google" id="ProtNLM"/>
    </source>
</evidence>
<dbReference type="HOGENOM" id="CLU_066592_0_0_10"/>
<name>U6RCR7_9BACT</name>
<organism evidence="1 2">
    <name type="scientific">Phocaeicola massiliensis B84634 = Timone 84634 = DSM 17679 = JCM 13223</name>
    <dbReference type="NCBI Taxonomy" id="1121098"/>
    <lineage>
        <taxon>Bacteria</taxon>
        <taxon>Pseudomonadati</taxon>
        <taxon>Bacteroidota</taxon>
        <taxon>Bacteroidia</taxon>
        <taxon>Bacteroidales</taxon>
        <taxon>Bacteroidaceae</taxon>
        <taxon>Phocaeicola</taxon>
    </lineage>
</organism>
<evidence type="ECO:0000313" key="1">
    <source>
        <dbReference type="EMBL" id="EOA53521.1"/>
    </source>
</evidence>
<protein>
    <recommendedName>
        <fullName evidence="3">DUF4121 family protein</fullName>
    </recommendedName>
</protein>
<comment type="caution">
    <text evidence="1">The sequence shown here is derived from an EMBL/GenBank/DDBJ whole genome shotgun (WGS) entry which is preliminary data.</text>
</comment>
<dbReference type="InterPro" id="IPR025189">
    <property type="entry name" value="DUF4121"/>
</dbReference>
<dbReference type="AlphaFoldDB" id="U6RCR7"/>
<proteinExistence type="predicted"/>
<dbReference type="Pfam" id="PF13497">
    <property type="entry name" value="DUF4121"/>
    <property type="match status" value="1"/>
</dbReference>
<dbReference type="EMBL" id="AQHY01000033">
    <property type="protein sequence ID" value="EOA53521.1"/>
    <property type="molecule type" value="Genomic_DNA"/>
</dbReference>
<sequence length="356" mass="41633">MVDFLWGIYPGWGIKVFHLGIKQCSAFLFLTCKGSLLPLIEQGGPLDRLAEKIILASLRYFFAKPCTIRAKDKRMHIRKEIPALPKPGMFNHKMKKTMIQTKNKYCKETFIRLNYWYDRMHGLVREDIEKVNAMVEHIEKTRSDRYPRTGDSLFLISGYGERSRPFFVDAVYGDNIVLRNFSRVPFVSRDKKGIKCDMHGGECVLVKAGDVRFKAWTTGRFKHWGHYGACENGEVYYDAKIALWECGAPEQPESREWFKIHIRKNTRPGGDMYTGEISCKDEDGLRQFVDDHEGFIFAEEDSPEMVMLCFRHSDMRISPEEWEKMDCPVSVREIYGQMQEVKIVKDHKTHLTTFYY</sequence>
<gene>
    <name evidence="1" type="ORF">HMPREF1534_02907</name>
</gene>
<dbReference type="Proteomes" id="UP000017831">
    <property type="component" value="Unassembled WGS sequence"/>
</dbReference>
<accession>U6RCR7</accession>
<dbReference type="eggNOG" id="ENOG5032R6D">
    <property type="taxonomic scope" value="Bacteria"/>
</dbReference>
<evidence type="ECO:0000313" key="2">
    <source>
        <dbReference type="Proteomes" id="UP000017831"/>
    </source>
</evidence>